<keyword evidence="17" id="KW-1185">Reference proteome</keyword>
<evidence type="ECO:0000256" key="1">
    <source>
        <dbReference type="ARBA" id="ARBA00022723"/>
    </source>
</evidence>
<dbReference type="InterPro" id="IPR014721">
    <property type="entry name" value="Ribsml_uS5_D2-typ_fold_subgr"/>
</dbReference>
<evidence type="ECO:0000256" key="7">
    <source>
        <dbReference type="ARBA" id="ARBA00022840"/>
    </source>
</evidence>
<keyword evidence="4 13" id="KW-0863">Zinc-finger</keyword>
<evidence type="ECO:0000256" key="12">
    <source>
        <dbReference type="NCBIfam" id="TIGR00416"/>
    </source>
</evidence>
<evidence type="ECO:0000256" key="8">
    <source>
        <dbReference type="ARBA" id="ARBA00023016"/>
    </source>
</evidence>
<dbReference type="HAMAP" id="MF_01498">
    <property type="entry name" value="RadA_bact"/>
    <property type="match status" value="1"/>
</dbReference>
<keyword evidence="2 11" id="KW-0547">Nucleotide-binding</keyword>
<dbReference type="InterPro" id="IPR020568">
    <property type="entry name" value="Ribosomal_Su5_D2-typ_SF"/>
</dbReference>
<comment type="similarity">
    <text evidence="11 13">Belongs to the RecA family. RadA subfamily.</text>
</comment>
<keyword evidence="7 11" id="KW-0067">ATP-binding</keyword>
<evidence type="ECO:0000256" key="3">
    <source>
        <dbReference type="ARBA" id="ARBA00022763"/>
    </source>
</evidence>
<name>A0ABP8GJB5_9SPHI</name>
<dbReference type="PROSITE" id="PS50162">
    <property type="entry name" value="RECA_2"/>
    <property type="match status" value="1"/>
</dbReference>
<evidence type="ECO:0000256" key="6">
    <source>
        <dbReference type="ARBA" id="ARBA00022833"/>
    </source>
</evidence>
<dbReference type="InterPro" id="IPR003593">
    <property type="entry name" value="AAA+_ATPase"/>
</dbReference>
<dbReference type="InterPro" id="IPR020588">
    <property type="entry name" value="RecA_ATP-bd"/>
</dbReference>
<dbReference type="InterPro" id="IPR004504">
    <property type="entry name" value="DNA_repair_RadA"/>
</dbReference>
<comment type="domain">
    <text evidence="11">The middle region has homology to RecA with ATPase motifs including the RadA KNRFG motif, while the C-terminus is homologous to Lon protease.</text>
</comment>
<accession>A0ABP8GJB5</accession>
<evidence type="ECO:0000256" key="2">
    <source>
        <dbReference type="ARBA" id="ARBA00022741"/>
    </source>
</evidence>
<evidence type="ECO:0000313" key="17">
    <source>
        <dbReference type="Proteomes" id="UP001500582"/>
    </source>
</evidence>
<evidence type="ECO:0000256" key="10">
    <source>
        <dbReference type="ARBA" id="ARBA00023204"/>
    </source>
</evidence>
<evidence type="ECO:0000256" key="4">
    <source>
        <dbReference type="ARBA" id="ARBA00022771"/>
    </source>
</evidence>
<evidence type="ECO:0000313" key="16">
    <source>
        <dbReference type="EMBL" id="GAA4325407.1"/>
    </source>
</evidence>
<dbReference type="Pfam" id="PF18073">
    <property type="entry name" value="Zn_ribbon_LapB"/>
    <property type="match status" value="1"/>
</dbReference>
<dbReference type="InterPro" id="IPR027417">
    <property type="entry name" value="P-loop_NTPase"/>
</dbReference>
<feature type="binding site" evidence="11">
    <location>
        <begin position="100"/>
        <end position="107"/>
    </location>
    <ligand>
        <name>ATP</name>
        <dbReference type="ChEBI" id="CHEBI:30616"/>
    </ligand>
</feature>
<keyword evidence="6 13" id="KW-0862">Zinc</keyword>
<keyword evidence="8 11" id="KW-0346">Stress response</keyword>
<gene>
    <name evidence="11 16" type="primary">radA</name>
    <name evidence="16" type="ORF">GCM10023149_27740</name>
</gene>
<dbReference type="RefSeq" id="WP_345211696.1">
    <property type="nucleotide sequence ID" value="NZ_BAABFT010000006.1"/>
</dbReference>
<comment type="caution">
    <text evidence="16">The sequence shown here is derived from an EMBL/GenBank/DDBJ whole genome shotgun (WGS) entry which is preliminary data.</text>
</comment>
<keyword evidence="3 11" id="KW-0227">DNA damage</keyword>
<dbReference type="CDD" id="cd01121">
    <property type="entry name" value="RadA_SMS_N"/>
    <property type="match status" value="1"/>
</dbReference>
<dbReference type="PANTHER" id="PTHR32472">
    <property type="entry name" value="DNA REPAIR PROTEIN RADA"/>
    <property type="match status" value="1"/>
</dbReference>
<dbReference type="SUPFAM" id="SSF54211">
    <property type="entry name" value="Ribosomal protein S5 domain 2-like"/>
    <property type="match status" value="1"/>
</dbReference>
<dbReference type="EMBL" id="BAABFT010000006">
    <property type="protein sequence ID" value="GAA4325407.1"/>
    <property type="molecule type" value="Genomic_DNA"/>
</dbReference>
<dbReference type="Gene3D" id="3.30.230.10">
    <property type="match status" value="1"/>
</dbReference>
<reference evidence="17" key="1">
    <citation type="journal article" date="2019" name="Int. J. Syst. Evol. Microbiol.">
        <title>The Global Catalogue of Microorganisms (GCM) 10K type strain sequencing project: providing services to taxonomists for standard genome sequencing and annotation.</title>
        <authorList>
            <consortium name="The Broad Institute Genomics Platform"/>
            <consortium name="The Broad Institute Genome Sequencing Center for Infectious Disease"/>
            <person name="Wu L."/>
            <person name="Ma J."/>
        </authorList>
    </citation>
    <scope>NUCLEOTIDE SEQUENCE [LARGE SCALE GENOMIC DNA]</scope>
    <source>
        <strain evidence="17">JCM 17705</strain>
    </source>
</reference>
<dbReference type="InterPro" id="IPR041166">
    <property type="entry name" value="Rubredoxin_2"/>
</dbReference>
<keyword evidence="10 11" id="KW-0234">DNA repair</keyword>
<evidence type="ECO:0000256" key="14">
    <source>
        <dbReference type="SAM" id="MobiDB-lite"/>
    </source>
</evidence>
<keyword evidence="9 11" id="KW-0238">DNA-binding</keyword>
<dbReference type="PRINTS" id="PR01874">
    <property type="entry name" value="DNAREPAIRADA"/>
</dbReference>
<keyword evidence="1 11" id="KW-0479">Metal-binding</keyword>
<feature type="region of interest" description="Lon-protease-like" evidence="11">
    <location>
        <begin position="386"/>
        <end position="496"/>
    </location>
</feature>
<sequence>MAKTKIAYFCQSCGYESAKWLGKCPSCSQWNTFAEEILEKANTSVPDWKAPSTSLQRSNKPVPVADITFREEDRILTPDKEFNRVLGGGIVAGSLVLIGGEPGIGKSTLMLQLALNMPTMKVLYVSGEESERQIKMRAERLTPQPPEGGAFDNQETGSGKQEYGKSEIEHPKSEIANGACYILTETSTQNIFKQIEQLEPDLVVIDSIQTLHSSHIESTPGSVSQVRECTAELLRFAKETSTPVFLIGHITKDGTIAGPKILEHMVDTVLQFEGDRHHVYRILRAVKNRFGSASELGIYEMLGEGLREVSNPSEILLSQRDEPLSGITISATLEGMRPMLIETQALVSTSAYGTPQRTATGFDTRRMSMLLAVLEKRCGFRLGTKDVFLNITGGIRVEDPAIDLGLAAAIISSHEDMPIPSKTCFAGEIGLSGEIRAVNRVEQRIAEAQKLGFEQIFISKYNLPKAGNKKSIDLSRYTIDVKVVGNIEEVFGLLFG</sequence>
<evidence type="ECO:0000259" key="15">
    <source>
        <dbReference type="PROSITE" id="PS50162"/>
    </source>
</evidence>
<organism evidence="16 17">
    <name type="scientific">Mucilaginibacter gynuensis</name>
    <dbReference type="NCBI Taxonomy" id="1302236"/>
    <lineage>
        <taxon>Bacteria</taxon>
        <taxon>Pseudomonadati</taxon>
        <taxon>Bacteroidota</taxon>
        <taxon>Sphingobacteriia</taxon>
        <taxon>Sphingobacteriales</taxon>
        <taxon>Sphingobacteriaceae</taxon>
        <taxon>Mucilaginibacter</taxon>
    </lineage>
</organism>
<dbReference type="SUPFAM" id="SSF52540">
    <property type="entry name" value="P-loop containing nucleoside triphosphate hydrolases"/>
    <property type="match status" value="1"/>
</dbReference>
<keyword evidence="5" id="KW-0378">Hydrolase</keyword>
<feature type="short sequence motif" description="RadA KNRFG motif" evidence="11">
    <location>
        <begin position="287"/>
        <end position="291"/>
    </location>
</feature>
<dbReference type="Proteomes" id="UP001500582">
    <property type="component" value="Unassembled WGS sequence"/>
</dbReference>
<dbReference type="PANTHER" id="PTHR32472:SF10">
    <property type="entry name" value="DNA REPAIR PROTEIN RADA-LIKE PROTEIN"/>
    <property type="match status" value="1"/>
</dbReference>
<protein>
    <recommendedName>
        <fullName evidence="11 12">DNA repair protein RadA</fullName>
    </recommendedName>
</protein>
<comment type="function">
    <text evidence="11">Plays a role in repairing double-strand DNA breaks, probably involving stabilizing or processing branched DNA or blocked replication forks.</text>
</comment>
<feature type="domain" description="RecA family profile 1" evidence="15">
    <location>
        <begin position="71"/>
        <end position="250"/>
    </location>
</feature>
<dbReference type="Gene3D" id="3.40.50.300">
    <property type="entry name" value="P-loop containing nucleotide triphosphate hydrolases"/>
    <property type="match status" value="1"/>
</dbReference>
<evidence type="ECO:0000256" key="11">
    <source>
        <dbReference type="HAMAP-Rule" id="MF_01498"/>
    </source>
</evidence>
<evidence type="ECO:0000256" key="13">
    <source>
        <dbReference type="RuleBase" id="RU003555"/>
    </source>
</evidence>
<evidence type="ECO:0000256" key="5">
    <source>
        <dbReference type="ARBA" id="ARBA00022801"/>
    </source>
</evidence>
<dbReference type="Pfam" id="PF13541">
    <property type="entry name" value="ChlI"/>
    <property type="match status" value="1"/>
</dbReference>
<dbReference type="NCBIfam" id="TIGR00416">
    <property type="entry name" value="sms"/>
    <property type="match status" value="1"/>
</dbReference>
<evidence type="ECO:0000256" key="9">
    <source>
        <dbReference type="ARBA" id="ARBA00023125"/>
    </source>
</evidence>
<comment type="function">
    <text evidence="13">DNA-dependent ATPase involved in processing of recombination intermediates, plays a role in repairing DNA breaks. Stimulates the branch migration of RecA-mediated strand transfer reactions, allowing the 3' invading strand to extend heteroduplex DNA faster. Binds ssDNA in the presence of ADP but not other nucleotides, has ATPase activity that is stimulated by ssDNA and various branched DNA structures, but inhibited by SSB. Does not have RecA's homology-searching function.</text>
</comment>
<dbReference type="Pfam" id="PF13481">
    <property type="entry name" value="AAA_25"/>
    <property type="match status" value="1"/>
</dbReference>
<feature type="region of interest" description="Disordered" evidence="14">
    <location>
        <begin position="140"/>
        <end position="169"/>
    </location>
</feature>
<proteinExistence type="inferred from homology"/>
<dbReference type="SMART" id="SM00382">
    <property type="entry name" value="AAA"/>
    <property type="match status" value="1"/>
</dbReference>